<sequence>MSRRSSGGGGATRQPPLKYRSKYPLSDACSCSSHQLQFSSLSLVAYGVSSMVVF</sequence>
<reference evidence="1" key="1">
    <citation type="submission" date="2014-09" db="EMBL/GenBank/DDBJ databases">
        <authorList>
            <person name="Magalhaes I.L.F."/>
            <person name="Oliveira U."/>
            <person name="Santos F.R."/>
            <person name="Vidigal T.H.D.A."/>
            <person name="Brescovit A.D."/>
            <person name="Santos A.J."/>
        </authorList>
    </citation>
    <scope>NUCLEOTIDE SEQUENCE</scope>
    <source>
        <tissue evidence="1">Shoot tissue taken approximately 20 cm above the soil surface</tissue>
    </source>
</reference>
<protein>
    <submittedName>
        <fullName evidence="1">Uncharacterized protein</fullName>
    </submittedName>
</protein>
<dbReference type="EMBL" id="GBRH01165174">
    <property type="protein sequence ID" value="JAE32722.1"/>
    <property type="molecule type" value="Transcribed_RNA"/>
</dbReference>
<evidence type="ECO:0000313" key="1">
    <source>
        <dbReference type="EMBL" id="JAE32722.1"/>
    </source>
</evidence>
<proteinExistence type="predicted"/>
<name>A0A0A9H7K9_ARUDO</name>
<dbReference type="AlphaFoldDB" id="A0A0A9H7K9"/>
<organism evidence="1">
    <name type="scientific">Arundo donax</name>
    <name type="common">Giant reed</name>
    <name type="synonym">Donax arundinaceus</name>
    <dbReference type="NCBI Taxonomy" id="35708"/>
    <lineage>
        <taxon>Eukaryota</taxon>
        <taxon>Viridiplantae</taxon>
        <taxon>Streptophyta</taxon>
        <taxon>Embryophyta</taxon>
        <taxon>Tracheophyta</taxon>
        <taxon>Spermatophyta</taxon>
        <taxon>Magnoliopsida</taxon>
        <taxon>Liliopsida</taxon>
        <taxon>Poales</taxon>
        <taxon>Poaceae</taxon>
        <taxon>PACMAD clade</taxon>
        <taxon>Arundinoideae</taxon>
        <taxon>Arundineae</taxon>
        <taxon>Arundo</taxon>
    </lineage>
</organism>
<accession>A0A0A9H7K9</accession>
<reference evidence="1" key="2">
    <citation type="journal article" date="2015" name="Data Brief">
        <title>Shoot transcriptome of the giant reed, Arundo donax.</title>
        <authorList>
            <person name="Barrero R.A."/>
            <person name="Guerrero F.D."/>
            <person name="Moolhuijzen P."/>
            <person name="Goolsby J.A."/>
            <person name="Tidwell J."/>
            <person name="Bellgard S.E."/>
            <person name="Bellgard M.I."/>
        </authorList>
    </citation>
    <scope>NUCLEOTIDE SEQUENCE</scope>
    <source>
        <tissue evidence="1">Shoot tissue taken approximately 20 cm above the soil surface</tissue>
    </source>
</reference>